<evidence type="ECO:0000313" key="9">
    <source>
        <dbReference type="Proteomes" id="UP000183898"/>
    </source>
</evidence>
<comment type="function">
    <text evidence="5">Catalyzes the ATP-dependent conversion of 5-aminoimidazole ribonucleotide (AIR) and HCO(3)(-) to N5-carboxyaminoimidazole ribonucleotide (N5-CAIR).</text>
</comment>
<dbReference type="SUPFAM" id="SSF52440">
    <property type="entry name" value="PreATP-grasp domain"/>
    <property type="match status" value="1"/>
</dbReference>
<keyword evidence="3 5" id="KW-0658">Purine biosynthesis</keyword>
<dbReference type="InterPro" id="IPR040686">
    <property type="entry name" value="PurK_C"/>
</dbReference>
<proteinExistence type="inferred from homology"/>
<dbReference type="InterPro" id="IPR011761">
    <property type="entry name" value="ATP-grasp"/>
</dbReference>
<evidence type="ECO:0000256" key="1">
    <source>
        <dbReference type="ARBA" id="ARBA00022598"/>
    </source>
</evidence>
<dbReference type="NCBIfam" id="TIGR01161">
    <property type="entry name" value="purK"/>
    <property type="match status" value="1"/>
</dbReference>
<dbReference type="PROSITE" id="PS50975">
    <property type="entry name" value="ATP_GRASP"/>
    <property type="match status" value="1"/>
</dbReference>
<evidence type="ECO:0000256" key="2">
    <source>
        <dbReference type="ARBA" id="ARBA00022741"/>
    </source>
</evidence>
<feature type="domain" description="ATP-grasp" evidence="7">
    <location>
        <begin position="109"/>
        <end position="308"/>
    </location>
</feature>
<feature type="binding site" evidence="5">
    <location>
        <position position="224"/>
    </location>
    <ligand>
        <name>ATP</name>
        <dbReference type="ChEBI" id="CHEBI:30616"/>
    </ligand>
</feature>
<comment type="pathway">
    <text evidence="5 6">Purine metabolism; IMP biosynthesis via de novo pathway; 5-amino-1-(5-phospho-D-ribosyl)imidazole-4-carboxylate from 5-amino-1-(5-phospho-D-ribosyl)imidazole (N5-CAIR route): step 1/2.</text>
</comment>
<dbReference type="GO" id="GO:0006189">
    <property type="term" value="P:'de novo' IMP biosynthetic process"/>
    <property type="evidence" value="ECO:0007669"/>
    <property type="project" value="UniProtKB-UniRule"/>
</dbReference>
<keyword evidence="2 5" id="KW-0547">Nucleotide-binding</keyword>
<keyword evidence="1 5" id="KW-0436">Ligase</keyword>
<feature type="binding site" evidence="5">
    <location>
        <position position="201"/>
    </location>
    <ligand>
        <name>ATP</name>
        <dbReference type="ChEBI" id="CHEBI:30616"/>
    </ligand>
</feature>
<evidence type="ECO:0000256" key="5">
    <source>
        <dbReference type="HAMAP-Rule" id="MF_01928"/>
    </source>
</evidence>
<dbReference type="AlphaFoldDB" id="A0A1H8CQ08"/>
<feature type="binding site" evidence="5">
    <location>
        <position position="105"/>
    </location>
    <ligand>
        <name>ATP</name>
        <dbReference type="ChEBI" id="CHEBI:30616"/>
    </ligand>
</feature>
<gene>
    <name evidence="5 6" type="primary">purK</name>
    <name evidence="8" type="ORF">SAMN05216404_10221</name>
</gene>
<dbReference type="PANTHER" id="PTHR11609:SF5">
    <property type="entry name" value="PHOSPHORIBOSYLAMINOIMIDAZOLE CARBOXYLASE"/>
    <property type="match status" value="1"/>
</dbReference>
<dbReference type="NCBIfam" id="NF004675">
    <property type="entry name" value="PRK06019.1-1"/>
    <property type="match status" value="1"/>
</dbReference>
<dbReference type="Gene3D" id="3.30.1490.20">
    <property type="entry name" value="ATP-grasp fold, A domain"/>
    <property type="match status" value="1"/>
</dbReference>
<evidence type="ECO:0000256" key="4">
    <source>
        <dbReference type="ARBA" id="ARBA00022840"/>
    </source>
</evidence>
<dbReference type="EMBL" id="FOCT01000002">
    <property type="protein sequence ID" value="SEM96989.1"/>
    <property type="molecule type" value="Genomic_DNA"/>
</dbReference>
<protein>
    <recommendedName>
        <fullName evidence="5 6">N5-carboxyaminoimidazole ribonucleotide synthase</fullName>
        <shortName evidence="5 6">N5-CAIR synthase</shortName>
        <ecNumber evidence="5 6">6.3.4.18</ecNumber>
    </recommendedName>
    <alternativeName>
        <fullName evidence="5 6">5-(carboxyamino)imidazole ribonucleotide synthetase</fullName>
    </alternativeName>
</protein>
<dbReference type="GO" id="GO:0005829">
    <property type="term" value="C:cytosol"/>
    <property type="evidence" value="ECO:0007669"/>
    <property type="project" value="TreeGrafter"/>
</dbReference>
<dbReference type="InterPro" id="IPR011054">
    <property type="entry name" value="Rudment_hybrid_motif"/>
</dbReference>
<keyword evidence="4 5" id="KW-0067">ATP-binding</keyword>
<dbReference type="Pfam" id="PF22660">
    <property type="entry name" value="RS_preATP-grasp-like"/>
    <property type="match status" value="1"/>
</dbReference>
<evidence type="ECO:0000259" key="7">
    <source>
        <dbReference type="PROSITE" id="PS50975"/>
    </source>
</evidence>
<evidence type="ECO:0000313" key="8">
    <source>
        <dbReference type="EMBL" id="SEM96989.1"/>
    </source>
</evidence>
<dbReference type="GO" id="GO:0034028">
    <property type="term" value="F:5-(carboxyamino)imidazole ribonucleotide synthase activity"/>
    <property type="evidence" value="ECO:0007669"/>
    <property type="project" value="UniProtKB-UniRule"/>
</dbReference>
<reference evidence="8 9" key="1">
    <citation type="submission" date="2016-10" db="EMBL/GenBank/DDBJ databases">
        <authorList>
            <person name="de Groot N.N."/>
        </authorList>
    </citation>
    <scope>NUCLEOTIDE SEQUENCE [LARGE SCALE GENOMIC DNA]</scope>
    <source>
        <strain evidence="8 9">Nl18</strain>
    </source>
</reference>
<sequence>MSTRPGAMLGLLGGGQLGRMFTMAAQSLGYSVTVLDPEERSPAGSIAERHLRADYLDREALNELASTCAGVTTEFENVPAEALKVLAERCIVSPAAESVAIAQDRILEKNFLAANGFGVAPYAMIQNARTSQHSANSDGVLPQKQPQLSPDLFPGILKVSRFGYDGKGQVRVSNASELDSAFAGLNGESCVLEKLLPLEREVSVIVSRGFDGEVVTFPVSENQHCNGILDISIVPARVSPEIARNACDIAIRIAEKLDYRGVLCVEFFVLADGRLLVNEIAPRPHNSGHYSINACVTSQFEQQVRILCGMPLGSTSMHGAAVMVNLLGDLWQKGEPEWEQVLRHPDVKLHLYGKRDARPGRKMGHYTILAETTDAALRLALEIKQSLQPSHGTLETHEPPRNESRN</sequence>
<dbReference type="SUPFAM" id="SSF56059">
    <property type="entry name" value="Glutathione synthetase ATP-binding domain-like"/>
    <property type="match status" value="1"/>
</dbReference>
<feature type="binding site" evidence="5">
    <location>
        <begin position="193"/>
        <end position="196"/>
    </location>
    <ligand>
        <name>ATP</name>
        <dbReference type="ChEBI" id="CHEBI:30616"/>
    </ligand>
</feature>
<dbReference type="InterPro" id="IPR003135">
    <property type="entry name" value="ATP-grasp_carboxylate-amine"/>
</dbReference>
<feature type="binding site" evidence="5">
    <location>
        <begin position="163"/>
        <end position="169"/>
    </location>
    <ligand>
        <name>ATP</name>
        <dbReference type="ChEBI" id="CHEBI:30616"/>
    </ligand>
</feature>
<dbReference type="UniPathway" id="UPA00074">
    <property type="reaction ID" value="UER00942"/>
</dbReference>
<dbReference type="NCBIfam" id="NF004677">
    <property type="entry name" value="PRK06019.1-3"/>
    <property type="match status" value="1"/>
</dbReference>
<dbReference type="InterPro" id="IPR005875">
    <property type="entry name" value="PurK"/>
</dbReference>
<comment type="similarity">
    <text evidence="5 6">Belongs to the PurK/PurT family.</text>
</comment>
<dbReference type="FunFam" id="3.30.470.20:FF:000029">
    <property type="entry name" value="N5-carboxyaminoimidazole ribonucleotide synthase"/>
    <property type="match status" value="1"/>
</dbReference>
<dbReference type="HAMAP" id="MF_01928">
    <property type="entry name" value="PurK"/>
    <property type="match status" value="1"/>
</dbReference>
<feature type="binding site" evidence="5">
    <location>
        <position position="158"/>
    </location>
    <ligand>
        <name>ATP</name>
        <dbReference type="ChEBI" id="CHEBI:30616"/>
    </ligand>
</feature>
<accession>A0A1H8CQ08</accession>
<comment type="function">
    <text evidence="6">Catalyzes the ATP-dependent conversion of 5-aminoimidazole ribonucleotide (AIR) and HCO(3)- to N5-carboxyaminoimidazole ribonucleotide (N5-CAIR).</text>
</comment>
<dbReference type="EC" id="6.3.4.18" evidence="5 6"/>
<dbReference type="PANTHER" id="PTHR11609">
    <property type="entry name" value="PURINE BIOSYNTHESIS PROTEIN 6/7, PUR6/7"/>
    <property type="match status" value="1"/>
</dbReference>
<dbReference type="GO" id="GO:0005524">
    <property type="term" value="F:ATP binding"/>
    <property type="evidence" value="ECO:0007669"/>
    <property type="project" value="UniProtKB-UniRule"/>
</dbReference>
<organism evidence="8 9">
    <name type="scientific">Nitrosospira multiformis</name>
    <dbReference type="NCBI Taxonomy" id="1231"/>
    <lineage>
        <taxon>Bacteria</taxon>
        <taxon>Pseudomonadati</taxon>
        <taxon>Pseudomonadota</taxon>
        <taxon>Betaproteobacteria</taxon>
        <taxon>Nitrosomonadales</taxon>
        <taxon>Nitrosomonadaceae</taxon>
        <taxon>Nitrosospira</taxon>
    </lineage>
</organism>
<dbReference type="Pfam" id="PF17769">
    <property type="entry name" value="PurK_C"/>
    <property type="match status" value="1"/>
</dbReference>
<dbReference type="SUPFAM" id="SSF51246">
    <property type="entry name" value="Rudiment single hybrid motif"/>
    <property type="match status" value="1"/>
</dbReference>
<dbReference type="GO" id="GO:0004638">
    <property type="term" value="F:phosphoribosylaminoimidazole carboxylase activity"/>
    <property type="evidence" value="ECO:0007669"/>
    <property type="project" value="InterPro"/>
</dbReference>
<dbReference type="Proteomes" id="UP000183898">
    <property type="component" value="Unassembled WGS sequence"/>
</dbReference>
<dbReference type="Pfam" id="PF02222">
    <property type="entry name" value="ATP-grasp"/>
    <property type="match status" value="1"/>
</dbReference>
<feature type="binding site" evidence="5">
    <location>
        <begin position="278"/>
        <end position="279"/>
    </location>
    <ligand>
        <name>ATP</name>
        <dbReference type="ChEBI" id="CHEBI:30616"/>
    </ligand>
</feature>
<dbReference type="InterPro" id="IPR054350">
    <property type="entry name" value="PurT/PurK_preATP-grasp"/>
</dbReference>
<dbReference type="Gene3D" id="3.30.470.20">
    <property type="entry name" value="ATP-grasp fold, B domain"/>
    <property type="match status" value="1"/>
</dbReference>
<comment type="subunit">
    <text evidence="5 6">Homodimer.</text>
</comment>
<dbReference type="Gene3D" id="3.40.50.20">
    <property type="match status" value="1"/>
</dbReference>
<dbReference type="NCBIfam" id="NF004679">
    <property type="entry name" value="PRK06019.1-5"/>
    <property type="match status" value="1"/>
</dbReference>
<evidence type="ECO:0000256" key="3">
    <source>
        <dbReference type="ARBA" id="ARBA00022755"/>
    </source>
</evidence>
<dbReference type="NCBIfam" id="NF004676">
    <property type="entry name" value="PRK06019.1-2"/>
    <property type="match status" value="1"/>
</dbReference>
<dbReference type="GO" id="GO:0046872">
    <property type="term" value="F:metal ion binding"/>
    <property type="evidence" value="ECO:0007669"/>
    <property type="project" value="InterPro"/>
</dbReference>
<comment type="catalytic activity">
    <reaction evidence="5 6">
        <text>5-amino-1-(5-phospho-beta-D-ribosyl)imidazole + hydrogencarbonate + ATP = 5-carboxyamino-1-(5-phospho-D-ribosyl)imidazole + ADP + phosphate + 2 H(+)</text>
        <dbReference type="Rhea" id="RHEA:19317"/>
        <dbReference type="ChEBI" id="CHEBI:15378"/>
        <dbReference type="ChEBI" id="CHEBI:17544"/>
        <dbReference type="ChEBI" id="CHEBI:30616"/>
        <dbReference type="ChEBI" id="CHEBI:43474"/>
        <dbReference type="ChEBI" id="CHEBI:58730"/>
        <dbReference type="ChEBI" id="CHEBI:137981"/>
        <dbReference type="ChEBI" id="CHEBI:456216"/>
        <dbReference type="EC" id="6.3.4.18"/>
    </reaction>
</comment>
<dbReference type="InterPro" id="IPR016185">
    <property type="entry name" value="PreATP-grasp_dom_sf"/>
</dbReference>
<dbReference type="RefSeq" id="WP_074743993.1">
    <property type="nucleotide sequence ID" value="NZ_FOCT01000002.1"/>
</dbReference>
<name>A0A1H8CQ08_9PROT</name>
<evidence type="ECO:0000256" key="6">
    <source>
        <dbReference type="RuleBase" id="RU361200"/>
    </source>
</evidence>
<dbReference type="InterPro" id="IPR013815">
    <property type="entry name" value="ATP_grasp_subdomain_1"/>
</dbReference>